<dbReference type="Proteomes" id="UP000198683">
    <property type="component" value="Unassembled WGS sequence"/>
</dbReference>
<organism evidence="1 2">
    <name type="scientific">Nonomuraea maritima</name>
    <dbReference type="NCBI Taxonomy" id="683260"/>
    <lineage>
        <taxon>Bacteria</taxon>
        <taxon>Bacillati</taxon>
        <taxon>Actinomycetota</taxon>
        <taxon>Actinomycetes</taxon>
        <taxon>Streptosporangiales</taxon>
        <taxon>Streptosporangiaceae</taxon>
        <taxon>Nonomuraea</taxon>
    </lineage>
</organism>
<name>A0A1G8WRI9_9ACTN</name>
<keyword evidence="2" id="KW-1185">Reference proteome</keyword>
<dbReference type="EMBL" id="FNFB01000003">
    <property type="protein sequence ID" value="SDJ80220.1"/>
    <property type="molecule type" value="Genomic_DNA"/>
</dbReference>
<proteinExistence type="predicted"/>
<reference evidence="1 2" key="1">
    <citation type="submission" date="2016-10" db="EMBL/GenBank/DDBJ databases">
        <authorList>
            <person name="de Groot N.N."/>
        </authorList>
    </citation>
    <scope>NUCLEOTIDE SEQUENCE [LARGE SCALE GENOMIC DNA]</scope>
    <source>
        <strain evidence="1 2">CGMCC 4.5681</strain>
    </source>
</reference>
<dbReference type="RefSeq" id="WP_090761296.1">
    <property type="nucleotide sequence ID" value="NZ_FNFB01000003.1"/>
</dbReference>
<dbReference type="AlphaFoldDB" id="A0A1G8WRI9"/>
<gene>
    <name evidence="1" type="ORF">SAMN05421874_103255</name>
</gene>
<evidence type="ECO:0000313" key="2">
    <source>
        <dbReference type="Proteomes" id="UP000198683"/>
    </source>
</evidence>
<evidence type="ECO:0000313" key="1">
    <source>
        <dbReference type="EMBL" id="SDJ80220.1"/>
    </source>
</evidence>
<protein>
    <submittedName>
        <fullName evidence="1">Uncharacterized protein</fullName>
    </submittedName>
</protein>
<dbReference type="OrthoDB" id="3685057at2"/>
<accession>A0A1G8WRI9</accession>
<sequence length="198" mass="21024">MTAQIPDTIDIDGSPHALAAVDGDPLFDPVGHDVFPGPFHTGCHRGYVCGYSIADDRLTLRELVLGQHATVAGRPISPGATVFGASVTEDAGDGSYTAAPLSVHVPFSGRLLAGRGIIEHLHVDMGFAPGWRYARVVEVVLDAGHVVARVDRSAEVAAVRDAVLDGVIPDPDGDPRGAGWVRRTFTLTYDRTFPPTHR</sequence>